<proteinExistence type="inferred from homology"/>
<evidence type="ECO:0000256" key="2">
    <source>
        <dbReference type="ARBA" id="ARBA00022692"/>
    </source>
</evidence>
<keyword evidence="4 7" id="KW-1133">Transmembrane helix</keyword>
<evidence type="ECO:0000313" key="9">
    <source>
        <dbReference type="Proteomes" id="UP000008495"/>
    </source>
</evidence>
<evidence type="ECO:0000256" key="3">
    <source>
        <dbReference type="ARBA" id="ARBA00022927"/>
    </source>
</evidence>
<name>K6VKB5_9MICO</name>
<sequence>MRLSLPAGPKRDPEGHMSLVDHLRELRNRFLIAAVTVLIAVVPGWKLYHPALTLLIQPIKRQGGQVNFGGLTDPFAIQLQVAIFIALIISAPMWIYQIWAFIVPGLTKREKHTALGFFACAVPLFAAGCYLAYVTLPKAVQILLEFTPAEADNIVQAPDYIRFVTRFIIAFGLAFLLPVFLVALNLIGILPASSMLTVWRFAVVGIFVFAAVMTPTPDPFTMFTLALPMVALYFMACGIAALNDRRRARHRPDWTTQVSDDEASPL</sequence>
<dbReference type="AlphaFoldDB" id="K6VKB5"/>
<feature type="transmembrane region" description="Helical" evidence="7">
    <location>
        <begin position="220"/>
        <end position="242"/>
    </location>
</feature>
<dbReference type="Pfam" id="PF00902">
    <property type="entry name" value="TatC"/>
    <property type="match status" value="1"/>
</dbReference>
<evidence type="ECO:0000256" key="7">
    <source>
        <dbReference type="HAMAP-Rule" id="MF_00902"/>
    </source>
</evidence>
<dbReference type="InterPro" id="IPR002033">
    <property type="entry name" value="TatC"/>
</dbReference>
<keyword evidence="7" id="KW-0813">Transport</keyword>
<dbReference type="Proteomes" id="UP000008495">
    <property type="component" value="Unassembled WGS sequence"/>
</dbReference>
<evidence type="ECO:0000313" key="8">
    <source>
        <dbReference type="EMBL" id="GAB77164.1"/>
    </source>
</evidence>
<keyword evidence="6 7" id="KW-0472">Membrane</keyword>
<dbReference type="PANTHER" id="PTHR30371:SF0">
    <property type="entry name" value="SEC-INDEPENDENT PROTEIN TRANSLOCASE PROTEIN TATC, CHLOROPLASTIC-RELATED"/>
    <property type="match status" value="1"/>
</dbReference>
<dbReference type="eggNOG" id="COG0805">
    <property type="taxonomic scope" value="Bacteria"/>
</dbReference>
<feature type="transmembrane region" description="Helical" evidence="7">
    <location>
        <begin position="197"/>
        <end position="214"/>
    </location>
</feature>
<feature type="transmembrane region" description="Helical" evidence="7">
    <location>
        <begin position="81"/>
        <end position="102"/>
    </location>
</feature>
<comment type="subunit">
    <text evidence="7">The Tat system comprises two distinct complexes: a TatABC complex, containing multiple copies of TatA, TatB and TatC subunits, and a separate TatA complex, containing only TatA subunits. Substrates initially bind to the TatABC complex, which probably triggers association of the separate TatA complex to form the active translocon.</text>
</comment>
<keyword evidence="2 7" id="KW-0812">Transmembrane</keyword>
<keyword evidence="3 7" id="KW-0653">Protein transport</keyword>
<reference evidence="8 9" key="1">
    <citation type="submission" date="2012-08" db="EMBL/GenBank/DDBJ databases">
        <title>Whole genome shotgun sequence of Austwickia chelonae NBRC 105200.</title>
        <authorList>
            <person name="Yoshida I."/>
            <person name="Hosoyama A."/>
            <person name="Tsuchikane K."/>
            <person name="Katsumata H."/>
            <person name="Ando Y."/>
            <person name="Ohji S."/>
            <person name="Hamada M."/>
            <person name="Tamura T."/>
            <person name="Yamazoe A."/>
            <person name="Yamazaki S."/>
            <person name="Fujita N."/>
        </authorList>
    </citation>
    <scope>NUCLEOTIDE SEQUENCE [LARGE SCALE GENOMIC DNA]</scope>
    <source>
        <strain evidence="8 9">NBRC 105200</strain>
    </source>
</reference>
<dbReference type="STRING" id="100225.SAMN05421595_0979"/>
<keyword evidence="7" id="KW-1003">Cell membrane</keyword>
<gene>
    <name evidence="7 8" type="primary">tatC</name>
    <name evidence="8" type="ORF">AUCHE_05_00690</name>
</gene>
<accession>K6VKB5</accession>
<evidence type="ECO:0000256" key="5">
    <source>
        <dbReference type="ARBA" id="ARBA00023010"/>
    </source>
</evidence>
<dbReference type="GO" id="GO:0033281">
    <property type="term" value="C:TAT protein transport complex"/>
    <property type="evidence" value="ECO:0007669"/>
    <property type="project" value="UniProtKB-UniRule"/>
</dbReference>
<feature type="transmembrane region" description="Helical" evidence="7">
    <location>
        <begin position="114"/>
        <end position="136"/>
    </location>
</feature>
<dbReference type="NCBIfam" id="TIGR00945">
    <property type="entry name" value="tatC"/>
    <property type="match status" value="1"/>
</dbReference>
<keyword evidence="9" id="KW-1185">Reference proteome</keyword>
<dbReference type="PANTHER" id="PTHR30371">
    <property type="entry name" value="SEC-INDEPENDENT PROTEIN TRANSLOCASE PROTEIN TATC"/>
    <property type="match status" value="1"/>
</dbReference>
<dbReference type="EMBL" id="BAGZ01000005">
    <property type="protein sequence ID" value="GAB77164.1"/>
    <property type="molecule type" value="Genomic_DNA"/>
</dbReference>
<evidence type="ECO:0000256" key="6">
    <source>
        <dbReference type="ARBA" id="ARBA00023136"/>
    </source>
</evidence>
<dbReference type="GO" id="GO:0043953">
    <property type="term" value="P:protein transport by the Tat complex"/>
    <property type="evidence" value="ECO:0007669"/>
    <property type="project" value="UniProtKB-UniRule"/>
</dbReference>
<evidence type="ECO:0000256" key="4">
    <source>
        <dbReference type="ARBA" id="ARBA00022989"/>
    </source>
</evidence>
<keyword evidence="5 7" id="KW-0811">Translocation</keyword>
<feature type="transmembrane region" description="Helical" evidence="7">
    <location>
        <begin position="167"/>
        <end position="190"/>
    </location>
</feature>
<comment type="subcellular location">
    <subcellularLocation>
        <location evidence="7">Cell membrane</location>
        <topology evidence="7">Multi-pass membrane protein</topology>
    </subcellularLocation>
    <subcellularLocation>
        <location evidence="1">Membrane</location>
        <topology evidence="1">Multi-pass membrane protein</topology>
    </subcellularLocation>
</comment>
<dbReference type="GO" id="GO:0065002">
    <property type="term" value="P:intracellular protein transmembrane transport"/>
    <property type="evidence" value="ECO:0007669"/>
    <property type="project" value="TreeGrafter"/>
</dbReference>
<dbReference type="PRINTS" id="PR01840">
    <property type="entry name" value="TATCFAMILY"/>
</dbReference>
<feature type="transmembrane region" description="Helical" evidence="7">
    <location>
        <begin position="30"/>
        <end position="48"/>
    </location>
</feature>
<dbReference type="GO" id="GO:0009977">
    <property type="term" value="F:proton motive force dependent protein transmembrane transporter activity"/>
    <property type="evidence" value="ECO:0007669"/>
    <property type="project" value="TreeGrafter"/>
</dbReference>
<organism evidence="8 9">
    <name type="scientific">Austwickia chelonae NBRC 105200</name>
    <dbReference type="NCBI Taxonomy" id="1184607"/>
    <lineage>
        <taxon>Bacteria</taxon>
        <taxon>Bacillati</taxon>
        <taxon>Actinomycetota</taxon>
        <taxon>Actinomycetes</taxon>
        <taxon>Micrococcales</taxon>
        <taxon>Dermatophilaceae</taxon>
        <taxon>Austwickia</taxon>
    </lineage>
</organism>
<comment type="function">
    <text evidence="7">Part of the twin-arginine translocation (Tat) system that transports large folded proteins containing a characteristic twin-arginine motif in their signal peptide across membranes. Together with TatB, TatC is part of a receptor directly interacting with Tat signal peptides.</text>
</comment>
<comment type="caution">
    <text evidence="8">The sequence shown here is derived from an EMBL/GenBank/DDBJ whole genome shotgun (WGS) entry which is preliminary data.</text>
</comment>
<comment type="similarity">
    <text evidence="7">Belongs to the TatC family.</text>
</comment>
<dbReference type="HAMAP" id="MF_00902">
    <property type="entry name" value="TatC"/>
    <property type="match status" value="1"/>
</dbReference>
<protein>
    <recommendedName>
        <fullName evidence="7">Sec-independent protein translocase protein TatC</fullName>
    </recommendedName>
</protein>
<evidence type="ECO:0000256" key="1">
    <source>
        <dbReference type="ARBA" id="ARBA00004141"/>
    </source>
</evidence>